<sequence length="218" mass="23946">MEADFWLQRWQEGRTGFHRAEVMPLLEKYWLALGVPAGGRVFVPLAGKTLDMHWLAARGMQVLGGELSALAVDAFFAEAGLAPDVSEDLDGVHHRAGAIDLVRGDVFALSAATLGAMDAVYDRAALIALPPVMRRRYVAEVYGKLPRGCRGLLITLEYPQAQMDGPPFSVGEAEVRELFAQDWAVELLERKDILAHEPRFSDDGLTALATAVYRLQRG</sequence>
<protein>
    <recommendedName>
        <fullName evidence="4 9">Thiopurine S-methyltransferase</fullName>
        <ecNumber evidence="4 9">2.1.1.67</ecNumber>
    </recommendedName>
    <alternativeName>
        <fullName evidence="9">Thiopurine methyltransferase</fullName>
    </alternativeName>
</protein>
<evidence type="ECO:0000256" key="1">
    <source>
        <dbReference type="ARBA" id="ARBA00000903"/>
    </source>
</evidence>
<keyword evidence="8 9" id="KW-0949">S-adenosyl-L-methionine</keyword>
<name>A0ABQ6Z712_9GAMM</name>
<organism evidence="10 11">
    <name type="scientific">Pseudoxanthomonas daejeonensis</name>
    <dbReference type="NCBI Taxonomy" id="266062"/>
    <lineage>
        <taxon>Bacteria</taxon>
        <taxon>Pseudomonadati</taxon>
        <taxon>Pseudomonadota</taxon>
        <taxon>Gammaproteobacteria</taxon>
        <taxon>Lysobacterales</taxon>
        <taxon>Lysobacteraceae</taxon>
        <taxon>Pseudoxanthomonas</taxon>
    </lineage>
</organism>
<keyword evidence="11" id="KW-1185">Reference proteome</keyword>
<accession>A0ABQ6Z712</accession>
<dbReference type="PROSITE" id="PS51585">
    <property type="entry name" value="SAM_MT_TPMT"/>
    <property type="match status" value="1"/>
</dbReference>
<comment type="caution">
    <text evidence="10">The sequence shown here is derived from an EMBL/GenBank/DDBJ whole genome shotgun (WGS) entry which is preliminary data.</text>
</comment>
<dbReference type="InterPro" id="IPR008854">
    <property type="entry name" value="TPMT"/>
</dbReference>
<dbReference type="InterPro" id="IPR025835">
    <property type="entry name" value="Thiopurine_S-MeTrfase"/>
</dbReference>
<proteinExistence type="inferred from homology"/>
<keyword evidence="6 9" id="KW-0489">Methyltransferase</keyword>
<dbReference type="InterPro" id="IPR029063">
    <property type="entry name" value="SAM-dependent_MTases_sf"/>
</dbReference>
<comment type="similarity">
    <text evidence="3 9">Belongs to the class I-like SAM-binding methyltransferase superfamily. TPMT family.</text>
</comment>
<evidence type="ECO:0000256" key="6">
    <source>
        <dbReference type="ARBA" id="ARBA00022603"/>
    </source>
</evidence>
<keyword evidence="5 9" id="KW-0963">Cytoplasm</keyword>
<dbReference type="NCBIfam" id="TIGR03840">
    <property type="entry name" value="TMPT_Se_Te"/>
    <property type="match status" value="1"/>
</dbReference>
<evidence type="ECO:0000256" key="4">
    <source>
        <dbReference type="ARBA" id="ARBA00011905"/>
    </source>
</evidence>
<evidence type="ECO:0000256" key="8">
    <source>
        <dbReference type="ARBA" id="ARBA00022691"/>
    </source>
</evidence>
<evidence type="ECO:0000256" key="7">
    <source>
        <dbReference type="ARBA" id="ARBA00022679"/>
    </source>
</evidence>
<feature type="binding site" evidence="9">
    <location>
        <position position="10"/>
    </location>
    <ligand>
        <name>S-adenosyl-L-methionine</name>
        <dbReference type="ChEBI" id="CHEBI:59789"/>
    </ligand>
</feature>
<dbReference type="PANTHER" id="PTHR10259:SF11">
    <property type="entry name" value="THIOPURINE S-METHYLTRANSFERASE"/>
    <property type="match status" value="1"/>
</dbReference>
<evidence type="ECO:0000313" key="10">
    <source>
        <dbReference type="EMBL" id="KAF1694661.1"/>
    </source>
</evidence>
<dbReference type="NCBIfam" id="NF009732">
    <property type="entry name" value="PRK13255.1"/>
    <property type="match status" value="1"/>
</dbReference>
<gene>
    <name evidence="9" type="primary">tpm</name>
    <name evidence="10" type="ORF">CSC65_08155</name>
</gene>
<reference evidence="10 11" key="1">
    <citation type="submission" date="2017-10" db="EMBL/GenBank/DDBJ databases">
        <title>Whole genome sequencing of members of genus Pseudoxanthomonas.</title>
        <authorList>
            <person name="Kumar S."/>
            <person name="Bansal K."/>
            <person name="Kaur A."/>
            <person name="Patil P."/>
            <person name="Sharma S."/>
            <person name="Patil P.B."/>
        </authorList>
    </citation>
    <scope>NUCLEOTIDE SEQUENCE [LARGE SCALE GENOMIC DNA]</scope>
    <source>
        <strain evidence="10 11">DSM 17801</strain>
    </source>
</reference>
<evidence type="ECO:0000256" key="5">
    <source>
        <dbReference type="ARBA" id="ARBA00022490"/>
    </source>
</evidence>
<dbReference type="InterPro" id="IPR022474">
    <property type="entry name" value="Thiopur_S-MeTfrase_Se/Te_detox"/>
</dbReference>
<dbReference type="HAMAP" id="MF_00812">
    <property type="entry name" value="Thiopur_methtran"/>
    <property type="match status" value="1"/>
</dbReference>
<dbReference type="Proteomes" id="UP000788419">
    <property type="component" value="Unassembled WGS sequence"/>
</dbReference>
<feature type="binding site" evidence="9">
    <location>
        <position position="45"/>
    </location>
    <ligand>
        <name>S-adenosyl-L-methionine</name>
        <dbReference type="ChEBI" id="CHEBI:59789"/>
    </ligand>
</feature>
<dbReference type="EC" id="2.1.1.67" evidence="4 9"/>
<dbReference type="PANTHER" id="PTHR10259">
    <property type="entry name" value="THIOPURINE S-METHYLTRANSFERASE"/>
    <property type="match status" value="1"/>
</dbReference>
<comment type="subcellular location">
    <subcellularLocation>
        <location evidence="2 9">Cytoplasm</location>
    </subcellularLocation>
</comment>
<dbReference type="SUPFAM" id="SSF53335">
    <property type="entry name" value="S-adenosyl-L-methionine-dependent methyltransferases"/>
    <property type="match status" value="1"/>
</dbReference>
<feature type="binding site" evidence="9">
    <location>
        <position position="123"/>
    </location>
    <ligand>
        <name>S-adenosyl-L-methionine</name>
        <dbReference type="ChEBI" id="CHEBI:59789"/>
    </ligand>
</feature>
<keyword evidence="7 9" id="KW-0808">Transferase</keyword>
<evidence type="ECO:0000313" key="11">
    <source>
        <dbReference type="Proteomes" id="UP000788419"/>
    </source>
</evidence>
<dbReference type="Gene3D" id="3.40.50.150">
    <property type="entry name" value="Vaccinia Virus protein VP39"/>
    <property type="match status" value="1"/>
</dbReference>
<feature type="binding site" evidence="9">
    <location>
        <position position="66"/>
    </location>
    <ligand>
        <name>S-adenosyl-L-methionine</name>
        <dbReference type="ChEBI" id="CHEBI:59789"/>
    </ligand>
</feature>
<comment type="catalytic activity">
    <reaction evidence="1 9">
        <text>S-adenosyl-L-methionine + a thiopurine = S-adenosyl-L-homocysteine + a thiopurine S-methylether.</text>
        <dbReference type="EC" id="2.1.1.67"/>
    </reaction>
</comment>
<dbReference type="EMBL" id="PDWN01000007">
    <property type="protein sequence ID" value="KAF1694661.1"/>
    <property type="molecule type" value="Genomic_DNA"/>
</dbReference>
<dbReference type="RefSeq" id="WP_162410096.1">
    <property type="nucleotide sequence ID" value="NZ_PDWN01000007.1"/>
</dbReference>
<dbReference type="Pfam" id="PF05724">
    <property type="entry name" value="TPMT"/>
    <property type="match status" value="1"/>
</dbReference>
<evidence type="ECO:0000256" key="9">
    <source>
        <dbReference type="HAMAP-Rule" id="MF_00812"/>
    </source>
</evidence>
<evidence type="ECO:0000256" key="3">
    <source>
        <dbReference type="ARBA" id="ARBA00008145"/>
    </source>
</evidence>
<evidence type="ECO:0000256" key="2">
    <source>
        <dbReference type="ARBA" id="ARBA00004496"/>
    </source>
</evidence>
<dbReference type="PIRSF" id="PIRSF023956">
    <property type="entry name" value="Thiopurine_S-methyltransferase"/>
    <property type="match status" value="1"/>
</dbReference>